<dbReference type="EMBL" id="NOUW01000007">
    <property type="protein sequence ID" value="PDX90492.1"/>
    <property type="molecule type" value="Genomic_DNA"/>
</dbReference>
<organism evidence="1 2">
    <name type="scientific">Faecalibacterium prausnitzii</name>
    <dbReference type="NCBI Taxonomy" id="853"/>
    <lineage>
        <taxon>Bacteria</taxon>
        <taxon>Bacillati</taxon>
        <taxon>Bacillota</taxon>
        <taxon>Clostridia</taxon>
        <taxon>Eubacteriales</taxon>
        <taxon>Oscillospiraceae</taxon>
        <taxon>Faecalibacterium</taxon>
    </lineage>
</organism>
<reference evidence="1 2" key="1">
    <citation type="journal article" date="2017" name="Front. Microbiol.">
        <title>New Insights into the Diversity of the Genus Faecalibacterium.</title>
        <authorList>
            <person name="Benevides L."/>
            <person name="Burman S."/>
            <person name="Martin R."/>
            <person name="Robert V."/>
            <person name="Thomas M."/>
            <person name="Miquel S."/>
            <person name="Chain F."/>
            <person name="Sokol H."/>
            <person name="Bermudez-Humaran L.G."/>
            <person name="Morrison M."/>
            <person name="Langella P."/>
            <person name="Azevedo V.A."/>
            <person name="Chatel J.M."/>
            <person name="Soares S."/>
        </authorList>
    </citation>
    <scope>NUCLEOTIDE SEQUENCE [LARGE SCALE GENOMIC DNA]</scope>
    <source>
        <strain evidence="1 2">AHMP21</strain>
    </source>
</reference>
<sequence length="64" mass="7247">MNRKEAVIGNDILRGLSRKIDSKKRQLPTMGNWRDKNDYDSAVLVGIIMPIDSHTSPEEGQGFF</sequence>
<accession>A0A2A7BGS6</accession>
<evidence type="ECO:0000313" key="2">
    <source>
        <dbReference type="Proteomes" id="UP000220438"/>
    </source>
</evidence>
<comment type="caution">
    <text evidence="1">The sequence shown here is derived from an EMBL/GenBank/DDBJ whole genome shotgun (WGS) entry which is preliminary data.</text>
</comment>
<name>A0A2A7BGS6_9FIRM</name>
<proteinExistence type="predicted"/>
<dbReference type="Proteomes" id="UP000220438">
    <property type="component" value="Unassembled WGS sequence"/>
</dbReference>
<gene>
    <name evidence="1" type="ORF">CHR61_02385</name>
</gene>
<evidence type="ECO:0000313" key="1">
    <source>
        <dbReference type="EMBL" id="PDX90492.1"/>
    </source>
</evidence>
<protein>
    <submittedName>
        <fullName evidence="1">Uncharacterized protein</fullName>
    </submittedName>
</protein>
<dbReference type="AlphaFoldDB" id="A0A2A7BGS6"/>